<feature type="region of interest" description="Disordered" evidence="1">
    <location>
        <begin position="1"/>
        <end position="48"/>
    </location>
</feature>
<evidence type="ECO:0000313" key="2">
    <source>
        <dbReference type="EMBL" id="CAG8451825.1"/>
    </source>
</evidence>
<dbReference type="Proteomes" id="UP000789739">
    <property type="component" value="Unassembled WGS sequence"/>
</dbReference>
<dbReference type="AlphaFoldDB" id="A0A9N8VJI3"/>
<gene>
    <name evidence="2" type="ORF">PBRASI_LOCUS78</name>
</gene>
<accession>A0A9N8VJI3</accession>
<evidence type="ECO:0000313" key="3">
    <source>
        <dbReference type="Proteomes" id="UP000789739"/>
    </source>
</evidence>
<organism evidence="2 3">
    <name type="scientific">Paraglomus brasilianum</name>
    <dbReference type="NCBI Taxonomy" id="144538"/>
    <lineage>
        <taxon>Eukaryota</taxon>
        <taxon>Fungi</taxon>
        <taxon>Fungi incertae sedis</taxon>
        <taxon>Mucoromycota</taxon>
        <taxon>Glomeromycotina</taxon>
        <taxon>Glomeromycetes</taxon>
        <taxon>Paraglomerales</taxon>
        <taxon>Paraglomeraceae</taxon>
        <taxon>Paraglomus</taxon>
    </lineage>
</organism>
<keyword evidence="3" id="KW-1185">Reference proteome</keyword>
<reference evidence="2" key="1">
    <citation type="submission" date="2021-06" db="EMBL/GenBank/DDBJ databases">
        <authorList>
            <person name="Kallberg Y."/>
            <person name="Tangrot J."/>
            <person name="Rosling A."/>
        </authorList>
    </citation>
    <scope>NUCLEOTIDE SEQUENCE</scope>
    <source>
        <strain evidence="2">BR232B</strain>
    </source>
</reference>
<evidence type="ECO:0000256" key="1">
    <source>
        <dbReference type="SAM" id="MobiDB-lite"/>
    </source>
</evidence>
<proteinExistence type="predicted"/>
<protein>
    <submittedName>
        <fullName evidence="2">11283_t:CDS:1</fullName>
    </submittedName>
</protein>
<sequence length="48" mass="5199">MVKQAKPLQPPLPSRPAKDLGRHITTPAKKATAIRATQYSQRSTTLSG</sequence>
<feature type="compositionally biased region" description="Polar residues" evidence="1">
    <location>
        <begin position="35"/>
        <end position="48"/>
    </location>
</feature>
<name>A0A9N8VJI3_9GLOM</name>
<comment type="caution">
    <text evidence="2">The sequence shown here is derived from an EMBL/GenBank/DDBJ whole genome shotgun (WGS) entry which is preliminary data.</text>
</comment>
<dbReference type="EMBL" id="CAJVPI010000004">
    <property type="protein sequence ID" value="CAG8451825.1"/>
    <property type="molecule type" value="Genomic_DNA"/>
</dbReference>